<feature type="compositionally biased region" description="Acidic residues" evidence="5">
    <location>
        <begin position="35"/>
        <end position="59"/>
    </location>
</feature>
<dbReference type="Pfam" id="PF17682">
    <property type="entry name" value="Tau95_N"/>
    <property type="match status" value="1"/>
</dbReference>
<dbReference type="GO" id="GO:0001002">
    <property type="term" value="F:RNA polymerase III type 1 promoter sequence-specific DNA binding"/>
    <property type="evidence" value="ECO:0007669"/>
    <property type="project" value="TreeGrafter"/>
</dbReference>
<evidence type="ECO:0000313" key="9">
    <source>
        <dbReference type="Proteomes" id="UP000271974"/>
    </source>
</evidence>
<feature type="compositionally biased region" description="Polar residues" evidence="5">
    <location>
        <begin position="78"/>
        <end position="95"/>
    </location>
</feature>
<evidence type="ECO:0000259" key="7">
    <source>
        <dbReference type="Pfam" id="PF17682"/>
    </source>
</evidence>
<dbReference type="PANTHER" id="PTHR13230:SF5">
    <property type="entry name" value="GENERAL TRANSCRIPTION FACTOR 3C POLYPEPTIDE 5"/>
    <property type="match status" value="1"/>
</dbReference>
<dbReference type="OrthoDB" id="5598268at2759"/>
<evidence type="ECO:0000256" key="5">
    <source>
        <dbReference type="SAM" id="MobiDB-lite"/>
    </source>
</evidence>
<proteinExistence type="predicted"/>
<evidence type="ECO:0000256" key="3">
    <source>
        <dbReference type="ARBA" id="ARBA00023163"/>
    </source>
</evidence>
<feature type="region of interest" description="Disordered" evidence="5">
    <location>
        <begin position="1"/>
        <end position="99"/>
    </location>
</feature>
<accession>A0A433TFT7</accession>
<reference evidence="8 9" key="1">
    <citation type="submission" date="2019-01" db="EMBL/GenBank/DDBJ databases">
        <title>A draft genome assembly of the solar-powered sea slug Elysia chlorotica.</title>
        <authorList>
            <person name="Cai H."/>
            <person name="Li Q."/>
            <person name="Fang X."/>
            <person name="Li J."/>
            <person name="Curtis N.E."/>
            <person name="Altenburger A."/>
            <person name="Shibata T."/>
            <person name="Feng M."/>
            <person name="Maeda T."/>
            <person name="Schwartz J.A."/>
            <person name="Shigenobu S."/>
            <person name="Lundholm N."/>
            <person name="Nishiyama T."/>
            <person name="Yang H."/>
            <person name="Hasebe M."/>
            <person name="Li S."/>
            <person name="Pierce S.K."/>
            <person name="Wang J."/>
        </authorList>
    </citation>
    <scope>NUCLEOTIDE SEQUENCE [LARGE SCALE GENOMIC DNA]</scope>
    <source>
        <strain evidence="8">EC2010</strain>
        <tissue evidence="8">Whole organism of an adult</tissue>
    </source>
</reference>
<dbReference type="InterPro" id="IPR042536">
    <property type="entry name" value="TFIIIC_tauA_Sfc1"/>
</dbReference>
<dbReference type="Proteomes" id="UP000271974">
    <property type="component" value="Unassembled WGS sequence"/>
</dbReference>
<evidence type="ECO:0000256" key="1">
    <source>
        <dbReference type="ARBA" id="ARBA00004123"/>
    </source>
</evidence>
<evidence type="ECO:0000259" key="6">
    <source>
        <dbReference type="Pfam" id="PF09734"/>
    </source>
</evidence>
<dbReference type="Gene3D" id="3.30.200.160">
    <property type="entry name" value="TFIIIC, subcomplex tauA, subunit Sfc1, barrel domain"/>
    <property type="match status" value="1"/>
</dbReference>
<dbReference type="PANTHER" id="PTHR13230">
    <property type="entry name" value="GENERAL TRANSCRIPTION FACTOR IIIC, POLYPEPTIDE 5"/>
    <property type="match status" value="1"/>
</dbReference>
<dbReference type="GO" id="GO:0006384">
    <property type="term" value="P:transcription initiation at RNA polymerase III promoter"/>
    <property type="evidence" value="ECO:0007669"/>
    <property type="project" value="InterPro"/>
</dbReference>
<keyword evidence="4" id="KW-0539">Nucleus</keyword>
<dbReference type="InterPro" id="IPR019136">
    <property type="entry name" value="TF_IIIC_su-5_HTH"/>
</dbReference>
<sequence length="595" mass="67464">MCDEESTPGTSSKPPSSEYGGGANETQREACAAIIDDDGATEMEDGEEDYEEEGGDENLDTTAAIGEEDRDEEGPNEDGSTQAWEPNQDNFNDFQFQPDGDSLESGLINTVEELETRLAGLWAEGDKIVTAKIDKNRRFVCIDYPCVVQNVDRALATLEGPKAISKVLSENGRMPLYFRPDDCFSKPVYANCTHSQNLLVRVRRRKKKRPASERSVEKASVADVATSASGASAAEACDDYEYQLVVDGIVDRMYSFDGMCDFQYLPVVRNQPRSKSAATGSGGDSYSEILSRIVPDFEDDREEYLSREMQLFLPPLIFSRRQLPVTFQFEDDQPSKKKSDVIETERKNRFLGSIHVTFDHPGVPVETHPDAPLYLGKLPVNQQQAGLEAVQKLFEERPLWTRAGLQVNMEPAYRQYIKFLVPMVAYYFTNGAWKSLWCKLGYDPRKEVAAKLYQTVDFRIRKLVNRSKVDGKRAQYYRGVFRFNTDTPKMPSLDNASSEVQYVSNMCATYEARNTAKAVKELVYVYRQGMMPPFRQMRYQACDIHHPEIQAKLHENDGKETVCTERDGWCVPDFTDICRDILHREVEKLQAAQSQ</sequence>
<evidence type="ECO:0000313" key="8">
    <source>
        <dbReference type="EMBL" id="RUS80432.1"/>
    </source>
</evidence>
<name>A0A433TFT7_ELYCH</name>
<dbReference type="Pfam" id="PF09734">
    <property type="entry name" value="Tau95"/>
    <property type="match status" value="1"/>
</dbReference>
<feature type="compositionally biased region" description="Low complexity" evidence="5">
    <location>
        <begin position="7"/>
        <end position="18"/>
    </location>
</feature>
<keyword evidence="2" id="KW-0238">DNA-binding</keyword>
<organism evidence="8 9">
    <name type="scientific">Elysia chlorotica</name>
    <name type="common">Eastern emerald elysia</name>
    <name type="synonym">Sea slug</name>
    <dbReference type="NCBI Taxonomy" id="188477"/>
    <lineage>
        <taxon>Eukaryota</taxon>
        <taxon>Metazoa</taxon>
        <taxon>Spiralia</taxon>
        <taxon>Lophotrochozoa</taxon>
        <taxon>Mollusca</taxon>
        <taxon>Gastropoda</taxon>
        <taxon>Heterobranchia</taxon>
        <taxon>Euthyneura</taxon>
        <taxon>Panpulmonata</taxon>
        <taxon>Sacoglossa</taxon>
        <taxon>Placobranchoidea</taxon>
        <taxon>Plakobranchidae</taxon>
        <taxon>Elysia</taxon>
    </lineage>
</organism>
<dbReference type="GO" id="GO:0005634">
    <property type="term" value="C:nucleus"/>
    <property type="evidence" value="ECO:0007669"/>
    <property type="project" value="UniProtKB-SubCell"/>
</dbReference>
<comment type="subcellular location">
    <subcellularLocation>
        <location evidence="1">Nucleus</location>
    </subcellularLocation>
</comment>
<evidence type="ECO:0000256" key="2">
    <source>
        <dbReference type="ARBA" id="ARBA00023125"/>
    </source>
</evidence>
<feature type="domain" description="Transcription factor IIIC subunit 5 HTH" evidence="6">
    <location>
        <begin position="312"/>
        <end position="459"/>
    </location>
</feature>
<dbReference type="InterPro" id="IPR040454">
    <property type="entry name" value="TF_IIIC_Tfc1/Sfc1"/>
</dbReference>
<dbReference type="InterPro" id="IPR041499">
    <property type="entry name" value="Tfc1/Sfc1_N"/>
</dbReference>
<dbReference type="GO" id="GO:0001003">
    <property type="term" value="F:RNA polymerase III type 2 promoter sequence-specific DNA binding"/>
    <property type="evidence" value="ECO:0007669"/>
    <property type="project" value="TreeGrafter"/>
</dbReference>
<dbReference type="GO" id="GO:0000127">
    <property type="term" value="C:transcription factor TFIIIC complex"/>
    <property type="evidence" value="ECO:0007669"/>
    <property type="project" value="InterPro"/>
</dbReference>
<comment type="caution">
    <text evidence="8">The sequence shown here is derived from an EMBL/GenBank/DDBJ whole genome shotgun (WGS) entry which is preliminary data.</text>
</comment>
<gene>
    <name evidence="8" type="ORF">EGW08_011801</name>
</gene>
<keyword evidence="3" id="KW-0804">Transcription</keyword>
<dbReference type="EMBL" id="RQTK01000391">
    <property type="protein sequence ID" value="RUS80432.1"/>
    <property type="molecule type" value="Genomic_DNA"/>
</dbReference>
<dbReference type="STRING" id="188477.A0A433TFT7"/>
<dbReference type="AlphaFoldDB" id="A0A433TFT7"/>
<evidence type="ECO:0000256" key="4">
    <source>
        <dbReference type="ARBA" id="ARBA00023242"/>
    </source>
</evidence>
<feature type="domain" description="Transcription factor IIIC subunit Tfc1/Sfc1 triple barrel" evidence="7">
    <location>
        <begin position="140"/>
        <end position="265"/>
    </location>
</feature>
<evidence type="ECO:0008006" key="10">
    <source>
        <dbReference type="Google" id="ProtNLM"/>
    </source>
</evidence>
<protein>
    <recommendedName>
        <fullName evidence="10">Transcription factor IIIC subunit 5 HTH domain-containing protein</fullName>
    </recommendedName>
</protein>
<keyword evidence="9" id="KW-1185">Reference proteome</keyword>
<feature type="compositionally biased region" description="Acidic residues" evidence="5">
    <location>
        <begin position="66"/>
        <end position="76"/>
    </location>
</feature>